<dbReference type="Gene3D" id="3.40.640.10">
    <property type="entry name" value="Type I PLP-dependent aspartate aminotransferase-like (Major domain)"/>
    <property type="match status" value="1"/>
</dbReference>
<evidence type="ECO:0000256" key="5">
    <source>
        <dbReference type="ARBA" id="ARBA00022898"/>
    </source>
</evidence>
<evidence type="ECO:0000256" key="7">
    <source>
        <dbReference type="ARBA" id="ARBA00023239"/>
    </source>
</evidence>
<evidence type="ECO:0000313" key="16">
    <source>
        <dbReference type="Proteomes" id="UP000253472"/>
    </source>
</evidence>
<evidence type="ECO:0000256" key="8">
    <source>
        <dbReference type="ARBA" id="ARBA00046315"/>
    </source>
</evidence>
<evidence type="ECO:0000313" key="15">
    <source>
        <dbReference type="EMBL" id="RCK54668.1"/>
    </source>
</evidence>
<dbReference type="InterPro" id="IPR015422">
    <property type="entry name" value="PyrdxlP-dep_Trfase_small"/>
</dbReference>
<dbReference type="PROSITE" id="PS00868">
    <property type="entry name" value="CYS_MET_METAB_PP"/>
    <property type="match status" value="1"/>
</dbReference>
<evidence type="ECO:0000256" key="2">
    <source>
        <dbReference type="ARBA" id="ARBA00009077"/>
    </source>
</evidence>
<dbReference type="OrthoDB" id="2545919at2759"/>
<comment type="caution">
    <text evidence="15">The sequence shown here is derived from an EMBL/GenBank/DDBJ whole genome shotgun (WGS) entry which is preliminary data.</text>
</comment>
<dbReference type="NCBIfam" id="TIGR01329">
    <property type="entry name" value="cysta_beta_ly_E"/>
    <property type="match status" value="1"/>
</dbReference>
<dbReference type="InterPro" id="IPR006238">
    <property type="entry name" value="Cys_b_lyase_euk"/>
</dbReference>
<reference evidence="15 16" key="1">
    <citation type="submission" date="2018-06" db="EMBL/GenBank/DDBJ databases">
        <title>Whole genome sequencing of Candida tropicalis (genome annotated by CSBL at Korea University).</title>
        <authorList>
            <person name="Ahn J."/>
        </authorList>
    </citation>
    <scope>NUCLEOTIDE SEQUENCE [LARGE SCALE GENOMIC DNA]</scope>
    <source>
        <strain evidence="15 16">ATCC 20962</strain>
    </source>
</reference>
<evidence type="ECO:0000256" key="6">
    <source>
        <dbReference type="ARBA" id="ARBA00023167"/>
    </source>
</evidence>
<evidence type="ECO:0000256" key="14">
    <source>
        <dbReference type="RuleBase" id="RU362118"/>
    </source>
</evidence>
<evidence type="ECO:0000256" key="9">
    <source>
        <dbReference type="ARBA" id="ARBA00047213"/>
    </source>
</evidence>
<dbReference type="FunFam" id="3.90.1150.10:FF:000013">
    <property type="entry name" value="Cystathionine beta-lyase"/>
    <property type="match status" value="1"/>
</dbReference>
<dbReference type="PIRSF" id="PIRSF001434">
    <property type="entry name" value="CGS"/>
    <property type="match status" value="1"/>
</dbReference>
<evidence type="ECO:0000256" key="10">
    <source>
        <dbReference type="ARBA" id="ARBA00047517"/>
    </source>
</evidence>
<dbReference type="GO" id="GO:0005737">
    <property type="term" value="C:cytoplasm"/>
    <property type="evidence" value="ECO:0007669"/>
    <property type="project" value="TreeGrafter"/>
</dbReference>
<dbReference type="InterPro" id="IPR015424">
    <property type="entry name" value="PyrdxlP-dep_Trfase"/>
</dbReference>
<keyword evidence="16" id="KW-1185">Reference proteome</keyword>
<dbReference type="SUPFAM" id="SSF53383">
    <property type="entry name" value="PLP-dependent transferases"/>
    <property type="match status" value="1"/>
</dbReference>
<protein>
    <recommendedName>
        <fullName evidence="12">Cystathionine beta-lyase</fullName>
        <ecNumber evidence="3">4.4.1.13</ecNumber>
    </recommendedName>
    <alternativeName>
        <fullName evidence="9">Cysteine-S-conjugate beta-lyase</fullName>
    </alternativeName>
</protein>
<accession>A0A367XM76</accession>
<dbReference type="FunFam" id="3.40.640.10:FF:000009">
    <property type="entry name" value="Cystathionine gamma-synthase homolog"/>
    <property type="match status" value="1"/>
</dbReference>
<gene>
    <name evidence="15" type="primary">met-2_1</name>
    <name evidence="15" type="ORF">Cantr_03621</name>
</gene>
<comment type="catalytic activity">
    <reaction evidence="10">
        <text>L,L-cystathionine + H2O = L-homocysteine + pyruvate + NH4(+)</text>
        <dbReference type="Rhea" id="RHEA:13965"/>
        <dbReference type="ChEBI" id="CHEBI:15361"/>
        <dbReference type="ChEBI" id="CHEBI:15377"/>
        <dbReference type="ChEBI" id="CHEBI:28938"/>
        <dbReference type="ChEBI" id="CHEBI:58161"/>
        <dbReference type="ChEBI" id="CHEBI:58199"/>
    </reaction>
</comment>
<comment type="similarity">
    <text evidence="2 14">Belongs to the trans-sulfuration enzymes family.</text>
</comment>
<dbReference type="PANTHER" id="PTHR11808">
    <property type="entry name" value="TRANS-SULFURATION ENZYME FAMILY MEMBER"/>
    <property type="match status" value="1"/>
</dbReference>
<dbReference type="InterPro" id="IPR015421">
    <property type="entry name" value="PyrdxlP-dep_Trfase_major"/>
</dbReference>
<evidence type="ECO:0000256" key="13">
    <source>
        <dbReference type="PIRSR" id="PIRSR001434-2"/>
    </source>
</evidence>
<dbReference type="AlphaFoldDB" id="A0A367XM76"/>
<comment type="pathway">
    <text evidence="8">Amino-acid biosynthesis; L-methionine biosynthesis via de novo pathway; L-homocysteine from L-cystathionine: step 1/1.</text>
</comment>
<organism evidence="15 16">
    <name type="scientific">Candida viswanathii</name>
    <dbReference type="NCBI Taxonomy" id="5486"/>
    <lineage>
        <taxon>Eukaryota</taxon>
        <taxon>Fungi</taxon>
        <taxon>Dikarya</taxon>
        <taxon>Ascomycota</taxon>
        <taxon>Saccharomycotina</taxon>
        <taxon>Pichiomycetes</taxon>
        <taxon>Debaryomycetaceae</taxon>
        <taxon>Candida/Lodderomyces clade</taxon>
        <taxon>Candida</taxon>
    </lineage>
</organism>
<evidence type="ECO:0000256" key="11">
    <source>
        <dbReference type="ARBA" id="ARBA00047625"/>
    </source>
</evidence>
<dbReference type="GO" id="GO:0071266">
    <property type="term" value="P:'de novo' L-methionine biosynthetic process"/>
    <property type="evidence" value="ECO:0007669"/>
    <property type="project" value="InterPro"/>
</dbReference>
<dbReference type="EC" id="4.4.1.13" evidence="3"/>
<proteinExistence type="inferred from homology"/>
<keyword evidence="5 13" id="KW-0663">Pyridoxal phosphate</keyword>
<evidence type="ECO:0000256" key="1">
    <source>
        <dbReference type="ARBA" id="ARBA00001933"/>
    </source>
</evidence>
<comment type="cofactor">
    <cofactor evidence="1 14">
        <name>pyridoxal 5'-phosphate</name>
        <dbReference type="ChEBI" id="CHEBI:597326"/>
    </cofactor>
</comment>
<dbReference type="GO" id="GO:0019346">
    <property type="term" value="P:transsulfuration"/>
    <property type="evidence" value="ECO:0007669"/>
    <property type="project" value="InterPro"/>
</dbReference>
<dbReference type="InterPro" id="IPR054542">
    <property type="entry name" value="Cys_met_metab_PP"/>
</dbReference>
<dbReference type="Gene3D" id="3.90.1150.10">
    <property type="entry name" value="Aspartate Aminotransferase, domain 1"/>
    <property type="match status" value="1"/>
</dbReference>
<feature type="modified residue" description="N6-(pyridoxal phosphate)lysine" evidence="13">
    <location>
        <position position="204"/>
    </location>
</feature>
<dbReference type="PANTHER" id="PTHR11808:SF50">
    <property type="entry name" value="CYSTATHIONINE BETA-LYASE"/>
    <property type="match status" value="1"/>
</dbReference>
<dbReference type="Proteomes" id="UP000253472">
    <property type="component" value="Unassembled WGS sequence"/>
</dbReference>
<dbReference type="GO" id="GO:0030170">
    <property type="term" value="F:pyridoxal phosphate binding"/>
    <property type="evidence" value="ECO:0007669"/>
    <property type="project" value="InterPro"/>
</dbReference>
<evidence type="ECO:0000256" key="12">
    <source>
        <dbReference type="ARBA" id="ARBA00072331"/>
    </source>
</evidence>
<evidence type="ECO:0000256" key="3">
    <source>
        <dbReference type="ARBA" id="ARBA00012224"/>
    </source>
</evidence>
<comment type="catalytic activity">
    <reaction evidence="11">
        <text>an S-substituted L-cysteine + H2O = a thiol + pyruvate + NH4(+)</text>
        <dbReference type="Rhea" id="RHEA:18121"/>
        <dbReference type="ChEBI" id="CHEBI:15361"/>
        <dbReference type="ChEBI" id="CHEBI:15377"/>
        <dbReference type="ChEBI" id="CHEBI:28938"/>
        <dbReference type="ChEBI" id="CHEBI:29256"/>
        <dbReference type="ChEBI" id="CHEBI:58717"/>
        <dbReference type="EC" id="4.4.1.13"/>
    </reaction>
</comment>
<dbReference type="STRING" id="5486.A0A367XM76"/>
<dbReference type="GO" id="GO:0047804">
    <property type="term" value="F:cysteine-S-conjugate beta-lyase activity"/>
    <property type="evidence" value="ECO:0007669"/>
    <property type="project" value="UniProtKB-EC"/>
</dbReference>
<dbReference type="InterPro" id="IPR000277">
    <property type="entry name" value="Cys/Met-Metab_PyrdxlP-dep_enz"/>
</dbReference>
<sequence length="397" mass="43752">MSPKKSYSIETEVVHYKSTDQHNAAVAPLYQSATFKQPSVNNMGEYDYTRSGNPTRTQLQHILAKIMKADHAFAVSSGMSAVDVILKAFAEPGDEVIAGTDLYGGTDRLLTYLNKKGDAIARHYDTSDTDLIKSVIETSPNLKLIILESPTNPLMLVLDVRAIADYAHQVNPDIIVAVDNTMMSPLLMSPLDLGADIHFESGTKYLNGHHDIMAGVIATRSKELADKLYYVINSTGCGLSPFDCWLMQRGLKTLHVRMEKQQQNTMKIAEFLERLGFKVRYPGLKSHPQYKLHQELTGGAGAGAVLSFETGSTKILEKILEYTDIFGILVSFGCVNSLISMPCKMSHASIDADKQVERGLPQDLIRLSIGIESCADLIDDLNQAITRSLETDLQPKL</sequence>
<dbReference type="Pfam" id="PF01053">
    <property type="entry name" value="Cys_Met_Meta_PP"/>
    <property type="match status" value="1"/>
</dbReference>
<dbReference type="EMBL" id="QLNQ01000030">
    <property type="protein sequence ID" value="RCK54668.1"/>
    <property type="molecule type" value="Genomic_DNA"/>
</dbReference>
<keyword evidence="7 15" id="KW-0456">Lyase</keyword>
<name>A0A367XM76_9ASCO</name>
<evidence type="ECO:0000256" key="4">
    <source>
        <dbReference type="ARBA" id="ARBA00022605"/>
    </source>
</evidence>
<dbReference type="CDD" id="cd00614">
    <property type="entry name" value="CGS_like"/>
    <property type="match status" value="1"/>
</dbReference>
<keyword evidence="4" id="KW-0028">Amino-acid biosynthesis</keyword>
<keyword evidence="6" id="KW-0486">Methionine biosynthesis</keyword>